<feature type="transmembrane region" description="Helical" evidence="1">
    <location>
        <begin position="12"/>
        <end position="29"/>
    </location>
</feature>
<name>A0ABX0A159_9BACT</name>
<keyword evidence="1" id="KW-0812">Transmembrane</keyword>
<protein>
    <recommendedName>
        <fullName evidence="2">Signal transduction histidine kinase internal region domain-containing protein</fullName>
    </recommendedName>
</protein>
<feature type="transmembrane region" description="Helical" evidence="1">
    <location>
        <begin position="79"/>
        <end position="104"/>
    </location>
</feature>
<comment type="caution">
    <text evidence="3">The sequence shown here is derived from an EMBL/GenBank/DDBJ whole genome shotgun (WGS) entry which is preliminary data.</text>
</comment>
<sequence length="360" mass="41523">MSTGKTNKFPLLLELFTWLLYVALYKYGYYLQVAALPNTDFDNFPHVSLVAYAVAMTFYIIPFYRVIAPALLHRNRYAALFVVTVAYFALVPKLTNWLVSYVFMNVSEGPVRGFYTNQFNLYWLHVHRLFAGWDLKILLTDCVAFLSLAFTRYAFKVEQGKRLLEKEYFRLQVDALKAQLNPHFLFNMLNSIYGMSLSGNKETPSYILRMSDMMRFILYDGRETTVAVDKDLQFIEHYIAMEQKRYPNANIQFDIVNNAGSQPIVPLLFIPFIENSFKYGAHRINNEGRVTGCIRISNEEVNFQLSNDTVPHETSETFYGGVGIENVKKRLAIYYPGAHTLTIEHAGGMYSVSLQIKLKP</sequence>
<gene>
    <name evidence="3" type="ORF">GWC95_13585</name>
</gene>
<reference evidence="3 4" key="1">
    <citation type="submission" date="2020-01" db="EMBL/GenBank/DDBJ databases">
        <title>Genome analysis.</title>
        <authorList>
            <person name="Wu S."/>
            <person name="Wang G."/>
        </authorList>
    </citation>
    <scope>NUCLEOTIDE SEQUENCE [LARGE SCALE GENOMIC DNA]</scope>
    <source>
        <strain evidence="3 4">SYL130</strain>
    </source>
</reference>
<feature type="domain" description="Signal transduction histidine kinase internal region" evidence="2">
    <location>
        <begin position="172"/>
        <end position="248"/>
    </location>
</feature>
<dbReference type="PANTHER" id="PTHR34220">
    <property type="entry name" value="SENSOR HISTIDINE KINASE YPDA"/>
    <property type="match status" value="1"/>
</dbReference>
<dbReference type="EMBL" id="JAACJS010000015">
    <property type="protein sequence ID" value="NCI50960.1"/>
    <property type="molecule type" value="Genomic_DNA"/>
</dbReference>
<evidence type="ECO:0000313" key="3">
    <source>
        <dbReference type="EMBL" id="NCI50960.1"/>
    </source>
</evidence>
<accession>A0ABX0A159</accession>
<keyword evidence="1" id="KW-1133">Transmembrane helix</keyword>
<dbReference type="Proteomes" id="UP000753802">
    <property type="component" value="Unassembled WGS sequence"/>
</dbReference>
<proteinExistence type="predicted"/>
<keyword evidence="1" id="KW-0472">Membrane</keyword>
<organism evidence="3 4">
    <name type="scientific">Sediminibacterium roseum</name>
    <dbReference type="NCBI Taxonomy" id="1978412"/>
    <lineage>
        <taxon>Bacteria</taxon>
        <taxon>Pseudomonadati</taxon>
        <taxon>Bacteroidota</taxon>
        <taxon>Chitinophagia</taxon>
        <taxon>Chitinophagales</taxon>
        <taxon>Chitinophagaceae</taxon>
        <taxon>Sediminibacterium</taxon>
    </lineage>
</organism>
<evidence type="ECO:0000256" key="1">
    <source>
        <dbReference type="SAM" id="Phobius"/>
    </source>
</evidence>
<feature type="transmembrane region" description="Helical" evidence="1">
    <location>
        <begin position="49"/>
        <end position="67"/>
    </location>
</feature>
<dbReference type="RefSeq" id="WP_161819264.1">
    <property type="nucleotide sequence ID" value="NZ_JAACJS010000015.1"/>
</dbReference>
<dbReference type="InterPro" id="IPR050640">
    <property type="entry name" value="Bact_2-comp_sensor_kinase"/>
</dbReference>
<dbReference type="Pfam" id="PF06580">
    <property type="entry name" value="His_kinase"/>
    <property type="match status" value="1"/>
</dbReference>
<evidence type="ECO:0000259" key="2">
    <source>
        <dbReference type="Pfam" id="PF06580"/>
    </source>
</evidence>
<dbReference type="PANTHER" id="PTHR34220:SF7">
    <property type="entry name" value="SENSOR HISTIDINE KINASE YPDA"/>
    <property type="match status" value="1"/>
</dbReference>
<dbReference type="InterPro" id="IPR010559">
    <property type="entry name" value="Sig_transdc_His_kin_internal"/>
</dbReference>
<keyword evidence="4" id="KW-1185">Reference proteome</keyword>
<evidence type="ECO:0000313" key="4">
    <source>
        <dbReference type="Proteomes" id="UP000753802"/>
    </source>
</evidence>